<dbReference type="InterPro" id="IPR016066">
    <property type="entry name" value="A-D-PHexomutase_CS"/>
</dbReference>
<reference evidence="9 10" key="1">
    <citation type="submission" date="2013-11" db="EMBL/GenBank/DDBJ databases">
        <title>Draft genome of the bovine lungworm Dictyocaulus viviparus.</title>
        <authorList>
            <person name="Mitreva M."/>
        </authorList>
    </citation>
    <scope>NUCLEOTIDE SEQUENCE [LARGE SCALE GENOMIC DNA]</scope>
    <source>
        <strain evidence="9 10">HannoverDv2000</strain>
    </source>
</reference>
<keyword evidence="5" id="KW-0413">Isomerase</keyword>
<protein>
    <submittedName>
        <fullName evidence="9">Phosphoglucomutase/phosphomannomutase, alpha/beta/alpha domain I</fullName>
    </submittedName>
</protein>
<dbReference type="PROSITE" id="PS00710">
    <property type="entry name" value="PGM_PMM"/>
    <property type="match status" value="1"/>
</dbReference>
<proteinExistence type="inferred from homology"/>
<dbReference type="InterPro" id="IPR005844">
    <property type="entry name" value="A-D-PHexomutase_a/b/a-I"/>
</dbReference>
<dbReference type="GO" id="GO:0006166">
    <property type="term" value="P:purine ribonucleoside salvage"/>
    <property type="evidence" value="ECO:0007669"/>
    <property type="project" value="TreeGrafter"/>
</dbReference>
<dbReference type="Proteomes" id="UP000053766">
    <property type="component" value="Unassembled WGS sequence"/>
</dbReference>
<reference evidence="10" key="2">
    <citation type="journal article" date="2016" name="Sci. Rep.">
        <title>Dictyocaulus viviparus genome, variome and transcriptome elucidate lungworm biology and support future intervention.</title>
        <authorList>
            <person name="McNulty S.N."/>
            <person name="Strube C."/>
            <person name="Rosa B.A."/>
            <person name="Martin J.C."/>
            <person name="Tyagi R."/>
            <person name="Choi Y.J."/>
            <person name="Wang Q."/>
            <person name="Hallsworth Pepin K."/>
            <person name="Zhang X."/>
            <person name="Ozersky P."/>
            <person name="Wilson R.K."/>
            <person name="Sternberg P.W."/>
            <person name="Gasser R.B."/>
            <person name="Mitreva M."/>
        </authorList>
    </citation>
    <scope>NUCLEOTIDE SEQUENCE [LARGE SCALE GENOMIC DNA]</scope>
    <source>
        <strain evidence="10">HannoverDv2000</strain>
    </source>
</reference>
<accession>A0A0D8XEE8</accession>
<evidence type="ECO:0000259" key="7">
    <source>
        <dbReference type="Pfam" id="PF02878"/>
    </source>
</evidence>
<feature type="domain" description="Alpha-D-phosphohexomutase alpha/beta/alpha" evidence="7">
    <location>
        <begin position="41"/>
        <end position="178"/>
    </location>
</feature>
<evidence type="ECO:0000256" key="2">
    <source>
        <dbReference type="ARBA" id="ARBA00010231"/>
    </source>
</evidence>
<dbReference type="InterPro" id="IPR016055">
    <property type="entry name" value="A-D-PHexomutase_a/b/a-I/II/III"/>
</dbReference>
<gene>
    <name evidence="9" type="ORF">DICVIV_11889</name>
</gene>
<dbReference type="PANTHER" id="PTHR45745:SF1">
    <property type="entry name" value="PHOSPHOGLUCOMUTASE 2B-RELATED"/>
    <property type="match status" value="1"/>
</dbReference>
<dbReference type="GO" id="GO:0000287">
    <property type="term" value="F:magnesium ion binding"/>
    <property type="evidence" value="ECO:0007669"/>
    <property type="project" value="InterPro"/>
</dbReference>
<evidence type="ECO:0000256" key="1">
    <source>
        <dbReference type="ARBA" id="ARBA00001946"/>
    </source>
</evidence>
<dbReference type="PANTHER" id="PTHR45745">
    <property type="entry name" value="PHOSPHOMANNOMUTASE 45A"/>
    <property type="match status" value="1"/>
</dbReference>
<dbReference type="STRING" id="29172.A0A0D8XEE8"/>
<dbReference type="Gene3D" id="3.40.120.10">
    <property type="entry name" value="Alpha-D-Glucose-1,6-Bisphosphate, subunit A, domain 3"/>
    <property type="match status" value="2"/>
</dbReference>
<dbReference type="GO" id="GO:0005975">
    <property type="term" value="P:carbohydrate metabolic process"/>
    <property type="evidence" value="ECO:0007669"/>
    <property type="project" value="InterPro"/>
</dbReference>
<keyword evidence="3 6" id="KW-0479">Metal-binding</keyword>
<organism evidence="9 10">
    <name type="scientific">Dictyocaulus viviparus</name>
    <name type="common">Bovine lungworm</name>
    <dbReference type="NCBI Taxonomy" id="29172"/>
    <lineage>
        <taxon>Eukaryota</taxon>
        <taxon>Metazoa</taxon>
        <taxon>Ecdysozoa</taxon>
        <taxon>Nematoda</taxon>
        <taxon>Chromadorea</taxon>
        <taxon>Rhabditida</taxon>
        <taxon>Rhabditina</taxon>
        <taxon>Rhabditomorpha</taxon>
        <taxon>Strongyloidea</taxon>
        <taxon>Metastrongylidae</taxon>
        <taxon>Dictyocaulus</taxon>
    </lineage>
</organism>
<dbReference type="SUPFAM" id="SSF53738">
    <property type="entry name" value="Phosphoglucomutase, first 3 domains"/>
    <property type="match status" value="2"/>
</dbReference>
<evidence type="ECO:0000256" key="5">
    <source>
        <dbReference type="ARBA" id="ARBA00023235"/>
    </source>
</evidence>
<dbReference type="Pfam" id="PF02878">
    <property type="entry name" value="PGM_PMM_I"/>
    <property type="match status" value="1"/>
</dbReference>
<feature type="domain" description="Alpha-D-phosphohexomutase alpha/beta/alpha" evidence="8">
    <location>
        <begin position="204"/>
        <end position="306"/>
    </location>
</feature>
<keyword evidence="10" id="KW-1185">Reference proteome</keyword>
<evidence type="ECO:0000259" key="8">
    <source>
        <dbReference type="Pfam" id="PF02879"/>
    </source>
</evidence>
<dbReference type="AlphaFoldDB" id="A0A0D8XEE8"/>
<dbReference type="EMBL" id="KN716705">
    <property type="protein sequence ID" value="KJH42132.1"/>
    <property type="molecule type" value="Genomic_DNA"/>
</dbReference>
<evidence type="ECO:0000256" key="6">
    <source>
        <dbReference type="RuleBase" id="RU004326"/>
    </source>
</evidence>
<dbReference type="GO" id="GO:0008973">
    <property type="term" value="F:phosphopentomutase activity"/>
    <property type="evidence" value="ECO:0007669"/>
    <property type="project" value="TreeGrafter"/>
</dbReference>
<dbReference type="OrthoDB" id="8300170at2759"/>
<dbReference type="InterPro" id="IPR005845">
    <property type="entry name" value="A-D-PHexomutase_a/b/a-II"/>
</dbReference>
<comment type="cofactor">
    <cofactor evidence="1">
        <name>Mg(2+)</name>
        <dbReference type="ChEBI" id="CHEBI:18420"/>
    </cofactor>
</comment>
<name>A0A0D8XEE8_DICVI</name>
<comment type="similarity">
    <text evidence="2 6">Belongs to the phosphohexose mutase family.</text>
</comment>
<keyword evidence="4 6" id="KW-0460">Magnesium</keyword>
<evidence type="ECO:0000313" key="10">
    <source>
        <dbReference type="Proteomes" id="UP000053766"/>
    </source>
</evidence>
<dbReference type="Pfam" id="PF02879">
    <property type="entry name" value="PGM_PMM_II"/>
    <property type="match status" value="1"/>
</dbReference>
<evidence type="ECO:0000256" key="3">
    <source>
        <dbReference type="ARBA" id="ARBA00022723"/>
    </source>
</evidence>
<sequence length="312" mass="35410">MNEQMVKLRLDSDNVSCVDKEKIKKMTPSELATAFADKPLAFGTAGIRAKMGPGTQFLNKITYYQMTTGYGRFLKYKFPNQKIHVVVAHDNRNDGVSFSMDVVDVLTSMGINVFLFERNQLVSTPIVSYAIGKLKAQGAVIVTASHNPKEDNRFKIYDETGGQVLPKDGVKVVEFMSRIEDMINLDVANNDDLITYLDESIFRDYYQACKGTLIKTNCDEKKNFSVIFSGQHGTFCQRLPEFLKQLGYTKIIPVKQQCFFDGNFSYTTTPNPENRDAWDLSLKYADKYQANVIIQVDPDADRFAIAIRHHQE</sequence>
<evidence type="ECO:0000313" key="9">
    <source>
        <dbReference type="EMBL" id="KJH42132.1"/>
    </source>
</evidence>
<evidence type="ECO:0000256" key="4">
    <source>
        <dbReference type="ARBA" id="ARBA00022842"/>
    </source>
</evidence>